<dbReference type="Gene3D" id="3.20.20.70">
    <property type="entry name" value="Aldolase class I"/>
    <property type="match status" value="1"/>
</dbReference>
<name>A0A1V1P0Q9_9BACT</name>
<proteinExistence type="predicted"/>
<keyword evidence="6" id="KW-0808">Transferase</keyword>
<dbReference type="GO" id="GO:0032259">
    <property type="term" value="P:methylation"/>
    <property type="evidence" value="ECO:0007669"/>
    <property type="project" value="UniProtKB-KW"/>
</dbReference>
<dbReference type="EMBL" id="ATBP01000947">
    <property type="protein sequence ID" value="ETR68449.1"/>
    <property type="molecule type" value="Genomic_DNA"/>
</dbReference>
<evidence type="ECO:0000256" key="5">
    <source>
        <dbReference type="ARBA" id="ARBA00023014"/>
    </source>
</evidence>
<dbReference type="GO" id="GO:0005829">
    <property type="term" value="C:cytosol"/>
    <property type="evidence" value="ECO:0007669"/>
    <property type="project" value="TreeGrafter"/>
</dbReference>
<comment type="caution">
    <text evidence="6">The sequence shown here is derived from an EMBL/GenBank/DDBJ whole genome shotgun (WGS) entry which is preliminary data.</text>
</comment>
<keyword evidence="5" id="KW-0411">Iron-sulfur</keyword>
<dbReference type="GO" id="GO:0046872">
    <property type="term" value="F:metal ion binding"/>
    <property type="evidence" value="ECO:0007669"/>
    <property type="project" value="UniProtKB-KW"/>
</dbReference>
<dbReference type="AlphaFoldDB" id="A0A1V1P0Q9"/>
<dbReference type="GO" id="GO:0051536">
    <property type="term" value="F:iron-sulfur cluster binding"/>
    <property type="evidence" value="ECO:0007669"/>
    <property type="project" value="UniProtKB-KW"/>
</dbReference>
<accession>A0A1V1P0Q9</accession>
<dbReference type="GO" id="GO:0008168">
    <property type="term" value="F:methyltransferase activity"/>
    <property type="evidence" value="ECO:0007669"/>
    <property type="project" value="UniProtKB-KW"/>
</dbReference>
<evidence type="ECO:0000256" key="4">
    <source>
        <dbReference type="ARBA" id="ARBA00023004"/>
    </source>
</evidence>
<dbReference type="SUPFAM" id="SSF102114">
    <property type="entry name" value="Radical SAM enzymes"/>
    <property type="match status" value="1"/>
</dbReference>
<keyword evidence="2" id="KW-0949">S-adenosyl-L-methionine</keyword>
<keyword evidence="4" id="KW-0408">Iron</keyword>
<dbReference type="InterPro" id="IPR058240">
    <property type="entry name" value="rSAM_sf"/>
</dbReference>
<comment type="cofactor">
    <cofactor evidence="1">
        <name>[4Fe-4S] cluster</name>
        <dbReference type="ChEBI" id="CHEBI:49883"/>
    </cofactor>
</comment>
<dbReference type="Proteomes" id="UP000189670">
    <property type="component" value="Unassembled WGS sequence"/>
</dbReference>
<evidence type="ECO:0000256" key="2">
    <source>
        <dbReference type="ARBA" id="ARBA00022691"/>
    </source>
</evidence>
<evidence type="ECO:0000313" key="6">
    <source>
        <dbReference type="EMBL" id="ETR68449.1"/>
    </source>
</evidence>
<dbReference type="PANTHER" id="PTHR43409:SF15">
    <property type="entry name" value="PUTATIVE-RELATED"/>
    <property type="match status" value="1"/>
</dbReference>
<organism evidence="6 7">
    <name type="scientific">Candidatus Magnetoglobus multicellularis str. Araruama</name>
    <dbReference type="NCBI Taxonomy" id="890399"/>
    <lineage>
        <taxon>Bacteria</taxon>
        <taxon>Pseudomonadati</taxon>
        <taxon>Thermodesulfobacteriota</taxon>
        <taxon>Desulfobacteria</taxon>
        <taxon>Desulfobacterales</taxon>
        <taxon>Desulfobacteraceae</taxon>
        <taxon>Candidatus Magnetoglobus</taxon>
    </lineage>
</organism>
<evidence type="ECO:0000256" key="3">
    <source>
        <dbReference type="ARBA" id="ARBA00022723"/>
    </source>
</evidence>
<gene>
    <name evidence="6" type="ORF">OMM_04556</name>
</gene>
<sequence>MLERIVQEALPIRFHTPNAIHIREITSKVAKLMFQSGFKQIRMGLETIDFNHRNDQKLTFTEFNTAVRHLKQAGFKRHDMGAYLLIGLPKQKQESIIQSIDCVNKNGIQPILAYYTPIPHTRLWSKAVESSCYDIANDPLFTNNTIFPCTPNGFNWKELSDYQARARKYQEGDH</sequence>
<evidence type="ECO:0000313" key="7">
    <source>
        <dbReference type="Proteomes" id="UP000189670"/>
    </source>
</evidence>
<protein>
    <submittedName>
        <fullName evidence="6">Methyltransferase</fullName>
    </submittedName>
</protein>
<keyword evidence="3" id="KW-0479">Metal-binding</keyword>
<dbReference type="InterPro" id="IPR013785">
    <property type="entry name" value="Aldolase_TIM"/>
</dbReference>
<reference evidence="7" key="1">
    <citation type="submission" date="2012-11" db="EMBL/GenBank/DDBJ databases">
        <authorList>
            <person name="Lucero-Rivera Y.E."/>
            <person name="Tovar-Ramirez D."/>
        </authorList>
    </citation>
    <scope>NUCLEOTIDE SEQUENCE [LARGE SCALE GENOMIC DNA]</scope>
    <source>
        <strain evidence="7">Araruama</strain>
    </source>
</reference>
<dbReference type="PANTHER" id="PTHR43409">
    <property type="entry name" value="ANAEROBIC MAGNESIUM-PROTOPORPHYRIN IX MONOMETHYL ESTER CYCLASE-RELATED"/>
    <property type="match status" value="1"/>
</dbReference>
<keyword evidence="6" id="KW-0489">Methyltransferase</keyword>
<evidence type="ECO:0000256" key="1">
    <source>
        <dbReference type="ARBA" id="ARBA00001966"/>
    </source>
</evidence>
<dbReference type="InterPro" id="IPR051198">
    <property type="entry name" value="BchE-like"/>
</dbReference>